<reference evidence="2 3" key="1">
    <citation type="journal article" date="2011" name="Proc. Natl. Acad. Sci. U.S.A.">
        <title>Genome and transcriptome analyses of the mountain pine beetle-fungal symbiont Grosmannia clavigera, a lodgepole pine pathogen.</title>
        <authorList>
            <person name="DiGuistini S."/>
            <person name="Wang Y."/>
            <person name="Liao N.Y."/>
            <person name="Taylor G."/>
            <person name="Tanguay P."/>
            <person name="Feau N."/>
            <person name="Henrissat B."/>
            <person name="Chan S.K."/>
            <person name="Hesse-Orce U."/>
            <person name="Alamouti S.M."/>
            <person name="Tsui C.K.M."/>
            <person name="Docking R.T."/>
            <person name="Levasseur A."/>
            <person name="Haridas S."/>
            <person name="Robertson G."/>
            <person name="Birol I."/>
            <person name="Holt R.A."/>
            <person name="Marra M.A."/>
            <person name="Hamelin R.C."/>
            <person name="Hirst M."/>
            <person name="Jones S.J.M."/>
            <person name="Bohlmann J."/>
            <person name="Breuil C."/>
        </authorList>
    </citation>
    <scope>NUCLEOTIDE SEQUENCE [LARGE SCALE GENOMIC DNA]</scope>
    <source>
        <strain evidence="3">kw1407 / UAMH 11150</strain>
    </source>
</reference>
<dbReference type="PANTHER" id="PTHR33112:SF9">
    <property type="entry name" value="HETEROKARYON INCOMPATIBILITY DOMAIN-CONTAINING PROTEIN"/>
    <property type="match status" value="1"/>
</dbReference>
<dbReference type="Proteomes" id="UP000007796">
    <property type="component" value="Unassembled WGS sequence"/>
</dbReference>
<dbReference type="EMBL" id="GL630006">
    <property type="protein sequence ID" value="EFW99014.1"/>
    <property type="molecule type" value="Genomic_DNA"/>
</dbReference>
<protein>
    <submittedName>
        <fullName evidence="2">Tol protein</fullName>
    </submittedName>
</protein>
<sequence>MKNCFENHTACGTPDSKPYAPKRFIDVRNDRVVLRENVKVARYDCLSHCWGPSQSPIKTLKSTLADFQSEIPWAQLSKMFQDAVDICRRLDIDYLWLDSLCIIQDSDGDWKEQSVLMADIYQNALITIAAAKAGDGSAGCYSQRDPGYLDLRTVVLGRVYTRKCAPSSRRLNDLPLLRRGWVLQEMLLSTRVVYYMHQEVAWQCRSCYESENGNTEYPVDKWMGPLELIHKKVPRVESWHQLISTYSALQLTFDKDRLAALASISERFDKGATEKGATDSQFLAGLWQPTLLQDMVWLVGDQSTSGQADKRPEHWRENGVPSWSWEAVRTKDKPYLGKFTRSDITLRGPLLPCHLDDLEATMHQRLTNGKEAFLFDDTIRVTLFSPDYGYNEAGPDQLENDSAVFLLPLIIVTVGHHQVKSLVLRRRSDRSDTTYERIGLAVLAYIKGKSYLSKRGVDSHNYHVRSSFQDNDILWTNEYLSSLPAVEITIT</sequence>
<dbReference type="PANTHER" id="PTHR33112">
    <property type="entry name" value="DOMAIN PROTEIN, PUTATIVE-RELATED"/>
    <property type="match status" value="1"/>
</dbReference>
<name>F0XU64_GROCL</name>
<dbReference type="AlphaFoldDB" id="F0XU64"/>
<evidence type="ECO:0000313" key="2">
    <source>
        <dbReference type="EMBL" id="EFW99014.1"/>
    </source>
</evidence>
<gene>
    <name evidence="2" type="ORF">CMQ_4866</name>
</gene>
<dbReference type="GeneID" id="25978124"/>
<accession>F0XU64</accession>
<dbReference type="STRING" id="655863.F0XU64"/>
<proteinExistence type="predicted"/>
<dbReference type="InParanoid" id="F0XU64"/>
<evidence type="ECO:0000259" key="1">
    <source>
        <dbReference type="Pfam" id="PF06985"/>
    </source>
</evidence>
<keyword evidence="3" id="KW-1185">Reference proteome</keyword>
<dbReference type="Pfam" id="PF06985">
    <property type="entry name" value="HET"/>
    <property type="match status" value="1"/>
</dbReference>
<dbReference type="RefSeq" id="XP_014168497.1">
    <property type="nucleotide sequence ID" value="XM_014313022.1"/>
</dbReference>
<organism evidence="3">
    <name type="scientific">Grosmannia clavigera (strain kw1407 / UAMH 11150)</name>
    <name type="common">Blue stain fungus</name>
    <name type="synonym">Graphiocladiella clavigera</name>
    <dbReference type="NCBI Taxonomy" id="655863"/>
    <lineage>
        <taxon>Eukaryota</taxon>
        <taxon>Fungi</taxon>
        <taxon>Dikarya</taxon>
        <taxon>Ascomycota</taxon>
        <taxon>Pezizomycotina</taxon>
        <taxon>Sordariomycetes</taxon>
        <taxon>Sordariomycetidae</taxon>
        <taxon>Ophiostomatales</taxon>
        <taxon>Ophiostomataceae</taxon>
        <taxon>Leptographium</taxon>
    </lineage>
</organism>
<dbReference type="OrthoDB" id="5362512at2759"/>
<dbReference type="InterPro" id="IPR010730">
    <property type="entry name" value="HET"/>
</dbReference>
<feature type="domain" description="Heterokaryon incompatibility" evidence="1">
    <location>
        <begin position="43"/>
        <end position="185"/>
    </location>
</feature>
<dbReference type="HOGENOM" id="CLU_002639_3_1_1"/>
<evidence type="ECO:0000313" key="3">
    <source>
        <dbReference type="Proteomes" id="UP000007796"/>
    </source>
</evidence>
<dbReference type="eggNOG" id="ENOG502T2X7">
    <property type="taxonomic scope" value="Eukaryota"/>
</dbReference>